<sequence length="120" mass="13562">MKYQPTDNIHPLTQQLAEQGRVILALRESLDEREREIGRLWVYVRDDRNAGSSQPPAVWFTYSPDRKGIHPQSQLAGFSGVLQADAYAGFNDLYHPEREVGAIREAACMAHDGRLRLTGL</sequence>
<dbReference type="EMBL" id="SMCR01000004">
    <property type="protein sequence ID" value="TCV96865.1"/>
    <property type="molecule type" value="Genomic_DNA"/>
</dbReference>
<dbReference type="AlphaFoldDB" id="A0A4R3YUU9"/>
<dbReference type="PANTHER" id="PTHR33678:SF1">
    <property type="entry name" value="BLL1576 PROTEIN"/>
    <property type="match status" value="1"/>
</dbReference>
<dbReference type="InterPro" id="IPR052344">
    <property type="entry name" value="Transposase-related"/>
</dbReference>
<proteinExistence type="predicted"/>
<organism evidence="2 3">
    <name type="scientific">Biostraticola tofi</name>
    <dbReference type="NCBI Taxonomy" id="466109"/>
    <lineage>
        <taxon>Bacteria</taxon>
        <taxon>Pseudomonadati</taxon>
        <taxon>Pseudomonadota</taxon>
        <taxon>Gammaproteobacteria</taxon>
        <taxon>Enterobacterales</taxon>
        <taxon>Bruguierivoracaceae</taxon>
        <taxon>Biostraticola</taxon>
    </lineage>
</organism>
<protein>
    <submittedName>
        <fullName evidence="2">Transposase IS66 family protein</fullName>
    </submittedName>
</protein>
<reference evidence="2 3" key="1">
    <citation type="submission" date="2019-03" db="EMBL/GenBank/DDBJ databases">
        <title>Genomic Encyclopedia of Type Strains, Phase IV (KMG-IV): sequencing the most valuable type-strain genomes for metagenomic binning, comparative biology and taxonomic classification.</title>
        <authorList>
            <person name="Goeker M."/>
        </authorList>
    </citation>
    <scope>NUCLEOTIDE SEQUENCE [LARGE SCALE GENOMIC DNA]</scope>
    <source>
        <strain evidence="2 3">DSM 19580</strain>
    </source>
</reference>
<accession>A0A4R3YUU9</accession>
<feature type="domain" description="Transposase IS66 central" evidence="1">
    <location>
        <begin position="32"/>
        <end position="112"/>
    </location>
</feature>
<dbReference type="PANTHER" id="PTHR33678">
    <property type="entry name" value="BLL1576 PROTEIN"/>
    <property type="match status" value="1"/>
</dbReference>
<evidence type="ECO:0000313" key="2">
    <source>
        <dbReference type="EMBL" id="TCV96865.1"/>
    </source>
</evidence>
<evidence type="ECO:0000259" key="1">
    <source>
        <dbReference type="Pfam" id="PF03050"/>
    </source>
</evidence>
<keyword evidence="3" id="KW-1185">Reference proteome</keyword>
<dbReference type="InterPro" id="IPR004291">
    <property type="entry name" value="Transposase_IS66_central"/>
</dbReference>
<evidence type="ECO:0000313" key="3">
    <source>
        <dbReference type="Proteomes" id="UP000295719"/>
    </source>
</evidence>
<name>A0A4R3YUU9_9GAMM</name>
<dbReference type="Pfam" id="PF03050">
    <property type="entry name" value="DDE_Tnp_IS66"/>
    <property type="match status" value="1"/>
</dbReference>
<comment type="caution">
    <text evidence="2">The sequence shown here is derived from an EMBL/GenBank/DDBJ whole genome shotgun (WGS) entry which is preliminary data.</text>
</comment>
<gene>
    <name evidence="2" type="ORF">EDC52_104305</name>
</gene>
<dbReference type="Proteomes" id="UP000295719">
    <property type="component" value="Unassembled WGS sequence"/>
</dbReference>